<dbReference type="RefSeq" id="WP_176278978.1">
    <property type="nucleotide sequence ID" value="NZ_JABWMH010000002.1"/>
</dbReference>
<evidence type="ECO:0000256" key="8">
    <source>
        <dbReference type="ARBA" id="ARBA00023136"/>
    </source>
</evidence>
<evidence type="ECO:0000256" key="11">
    <source>
        <dbReference type="ARBA" id="ARBA00025614"/>
    </source>
</evidence>
<proteinExistence type="inferred from homology"/>
<evidence type="ECO:0000256" key="1">
    <source>
        <dbReference type="ARBA" id="ARBA00005513"/>
    </source>
</evidence>
<keyword evidence="9 13" id="KW-0066">ATP synthesis</keyword>
<evidence type="ECO:0000256" key="3">
    <source>
        <dbReference type="ARBA" id="ARBA00022547"/>
    </source>
</evidence>
<keyword evidence="4 13" id="KW-0812">Transmembrane</keyword>
<dbReference type="HAMAP" id="MF_01398">
    <property type="entry name" value="ATP_synth_b_bprime"/>
    <property type="match status" value="1"/>
</dbReference>
<keyword evidence="8 13" id="KW-0472">Membrane</keyword>
<comment type="similarity">
    <text evidence="1 13 14">Belongs to the ATPase B chain family.</text>
</comment>
<keyword evidence="15" id="KW-0175">Coiled coil</keyword>
<feature type="coiled-coil region" evidence="15">
    <location>
        <begin position="47"/>
        <end position="121"/>
    </location>
</feature>
<comment type="subunit">
    <text evidence="13">F-type ATPases have 2 components, F(1) - the catalytic core - and F(0) - the membrane proton channel. F(1) has five subunits: alpha(3), beta(3), gamma(1), delta(1), epsilon(1). F(0) has three main subunits: a(1), b(2) and c(10-14). The alpha and beta chains form an alternating ring which encloses part of the gamma chain. F(1) is attached to F(0) by a central stalk formed by the gamma and epsilon chains, while a peripheral stalk is formed by the delta and b chains.</text>
</comment>
<keyword evidence="5 13" id="KW-0375">Hydrogen ion transport</keyword>
<dbReference type="EMBL" id="JABWMH010000002">
    <property type="protein sequence ID" value="NVD27453.1"/>
    <property type="molecule type" value="Genomic_DNA"/>
</dbReference>
<evidence type="ECO:0000256" key="7">
    <source>
        <dbReference type="ARBA" id="ARBA00023065"/>
    </source>
</evidence>
<reference evidence="16 17" key="1">
    <citation type="submission" date="2020-06" db="EMBL/GenBank/DDBJ databases">
        <authorList>
            <person name="Kim S.-J."/>
            <person name="Park S.-J."/>
        </authorList>
    </citation>
    <scope>NUCLEOTIDE SEQUENCE [LARGE SCALE GENOMIC DNA]</scope>
    <source>
        <strain evidence="16 17">SW-151</strain>
    </source>
</reference>
<evidence type="ECO:0000313" key="17">
    <source>
        <dbReference type="Proteomes" id="UP000652427"/>
    </source>
</evidence>
<comment type="caution">
    <text evidence="16">The sequence shown here is derived from an EMBL/GenBank/DDBJ whole genome shotgun (WGS) entry which is preliminary data.</text>
</comment>
<dbReference type="Pfam" id="PF00430">
    <property type="entry name" value="ATP-synt_B"/>
    <property type="match status" value="1"/>
</dbReference>
<comment type="function">
    <text evidence="11">Component of the F(0) channel, it forms part of the peripheral stalk, linking F(1) to F(0). The b'-subunit is a diverged and duplicated form of b found in plants and photosynthetic bacteria.</text>
</comment>
<dbReference type="Proteomes" id="UP000652427">
    <property type="component" value="Unassembled WGS sequence"/>
</dbReference>
<dbReference type="PANTHER" id="PTHR33445">
    <property type="entry name" value="ATP SYNTHASE SUBUNIT B', CHLOROPLASTIC"/>
    <property type="match status" value="1"/>
</dbReference>
<keyword evidence="13" id="KW-1003">Cell membrane</keyword>
<protein>
    <recommendedName>
        <fullName evidence="13">ATP synthase subunit b</fullName>
    </recommendedName>
    <alternativeName>
        <fullName evidence="13">ATP synthase F(0) sector subunit b</fullName>
    </alternativeName>
    <alternativeName>
        <fullName evidence="13">ATPase subunit I</fullName>
    </alternativeName>
    <alternativeName>
        <fullName evidence="13">F-type ATPase subunit b</fullName>
        <shortName evidence="13">F-ATPase subunit b</shortName>
    </alternativeName>
</protein>
<evidence type="ECO:0000256" key="4">
    <source>
        <dbReference type="ARBA" id="ARBA00022692"/>
    </source>
</evidence>
<organism evidence="16 17">
    <name type="scientific">Parasphingorhabdus flavimaris</name>
    <dbReference type="NCBI Taxonomy" id="266812"/>
    <lineage>
        <taxon>Bacteria</taxon>
        <taxon>Pseudomonadati</taxon>
        <taxon>Pseudomonadota</taxon>
        <taxon>Alphaproteobacteria</taxon>
        <taxon>Sphingomonadales</taxon>
        <taxon>Sphingomonadaceae</taxon>
        <taxon>Parasphingorhabdus</taxon>
    </lineage>
</organism>
<dbReference type="InterPro" id="IPR050059">
    <property type="entry name" value="ATP_synthase_B_chain"/>
</dbReference>
<keyword evidence="17" id="KW-1185">Reference proteome</keyword>
<evidence type="ECO:0000256" key="5">
    <source>
        <dbReference type="ARBA" id="ARBA00022781"/>
    </source>
</evidence>
<evidence type="ECO:0000256" key="12">
    <source>
        <dbReference type="ARBA" id="ARBA00037847"/>
    </source>
</evidence>
<evidence type="ECO:0000256" key="10">
    <source>
        <dbReference type="ARBA" id="ARBA00025198"/>
    </source>
</evidence>
<evidence type="ECO:0000256" key="14">
    <source>
        <dbReference type="RuleBase" id="RU003848"/>
    </source>
</evidence>
<sequence>MLLTILAEGAGAVGPLQDPTFWVAVGVLIVFAIMLWTKVPKIVGGMLDNKIAEIRKTLDEAAGLRKEAEALKAEYEAKTAGAQAEVEALMDSAEKEAALLVKQAEADTKALLARRKKMAEEKIGAAERSAIAAVRAKAATAATQAAQALIAARHDAAADKALIDKAIGDIGKTLN</sequence>
<evidence type="ECO:0000256" key="15">
    <source>
        <dbReference type="SAM" id="Coils"/>
    </source>
</evidence>
<keyword evidence="2 13" id="KW-0813">Transport</keyword>
<gene>
    <name evidence="13" type="primary">atpF</name>
    <name evidence="16" type="ORF">HUO14_05990</name>
</gene>
<name>A0ABX2N1C3_9SPHN</name>
<comment type="function">
    <text evidence="10 13">F(1)F(0) ATP synthase produces ATP from ADP in the presence of a proton or sodium gradient. F-type ATPases consist of two structural domains, F(1) containing the extramembraneous catalytic core and F(0) containing the membrane proton channel, linked together by a central stalk and a peripheral stalk. During catalysis, ATP synthesis in the catalytic domain of F(1) is coupled via a rotary mechanism of the central stalk subunits to proton translocation.</text>
</comment>
<evidence type="ECO:0000256" key="9">
    <source>
        <dbReference type="ARBA" id="ARBA00023310"/>
    </source>
</evidence>
<evidence type="ECO:0000256" key="6">
    <source>
        <dbReference type="ARBA" id="ARBA00022989"/>
    </source>
</evidence>
<dbReference type="CDD" id="cd06503">
    <property type="entry name" value="ATP-synt_Fo_b"/>
    <property type="match status" value="1"/>
</dbReference>
<dbReference type="PANTHER" id="PTHR33445:SF1">
    <property type="entry name" value="ATP SYNTHASE SUBUNIT B"/>
    <property type="match status" value="1"/>
</dbReference>
<accession>A0ABX2N1C3</accession>
<evidence type="ECO:0000256" key="2">
    <source>
        <dbReference type="ARBA" id="ARBA00022448"/>
    </source>
</evidence>
<evidence type="ECO:0000256" key="13">
    <source>
        <dbReference type="HAMAP-Rule" id="MF_01398"/>
    </source>
</evidence>
<keyword evidence="7 13" id="KW-0406">Ion transport</keyword>
<feature type="transmembrane region" description="Helical" evidence="13">
    <location>
        <begin position="20"/>
        <end position="37"/>
    </location>
</feature>
<keyword evidence="6 13" id="KW-1133">Transmembrane helix</keyword>
<keyword evidence="3 13" id="KW-0138">CF(0)</keyword>
<evidence type="ECO:0000313" key="16">
    <source>
        <dbReference type="EMBL" id="NVD27453.1"/>
    </source>
</evidence>
<dbReference type="InterPro" id="IPR002146">
    <property type="entry name" value="ATP_synth_b/b'su_bac/chlpt"/>
</dbReference>
<comment type="subcellular location">
    <subcellularLocation>
        <location evidence="13">Cell membrane</location>
        <topology evidence="13">Single-pass membrane protein</topology>
    </subcellularLocation>
    <subcellularLocation>
        <location evidence="12">Endomembrane system</location>
        <topology evidence="12">Single-pass membrane protein</topology>
    </subcellularLocation>
</comment>